<reference evidence="2 3" key="1">
    <citation type="journal article" date="2010" name="Stand. Genomic Sci.">
        <title>Complete genome sequence of Haliangium ochraceum type strain (SMP-2).</title>
        <authorList>
            <consortium name="US DOE Joint Genome Institute (JGI-PGF)"/>
            <person name="Ivanova N."/>
            <person name="Daum C."/>
            <person name="Lang E."/>
            <person name="Abt B."/>
            <person name="Kopitz M."/>
            <person name="Saunders E."/>
            <person name="Lapidus A."/>
            <person name="Lucas S."/>
            <person name="Glavina Del Rio T."/>
            <person name="Nolan M."/>
            <person name="Tice H."/>
            <person name="Copeland A."/>
            <person name="Cheng J.F."/>
            <person name="Chen F."/>
            <person name="Bruce D."/>
            <person name="Goodwin L."/>
            <person name="Pitluck S."/>
            <person name="Mavromatis K."/>
            <person name="Pati A."/>
            <person name="Mikhailova N."/>
            <person name="Chen A."/>
            <person name="Palaniappan K."/>
            <person name="Land M."/>
            <person name="Hauser L."/>
            <person name="Chang Y.J."/>
            <person name="Jeffries C.D."/>
            <person name="Detter J.C."/>
            <person name="Brettin T."/>
            <person name="Rohde M."/>
            <person name="Goker M."/>
            <person name="Bristow J."/>
            <person name="Markowitz V."/>
            <person name="Eisen J.A."/>
            <person name="Hugenholtz P."/>
            <person name="Kyrpides N.C."/>
            <person name="Klenk H.P."/>
        </authorList>
    </citation>
    <scope>NUCLEOTIDE SEQUENCE [LARGE SCALE GENOMIC DNA]</scope>
    <source>
        <strain evidence="3">DSM 14365 / CIP 107738 / JCM 11303 / AJ 13395 / SMP-2</strain>
    </source>
</reference>
<protein>
    <submittedName>
        <fullName evidence="2">Uncharacterized protein</fullName>
    </submittedName>
</protein>
<dbReference type="HOGENOM" id="CLU_2990415_0_0_7"/>
<accession>D0LQR3</accession>
<feature type="region of interest" description="Disordered" evidence="1">
    <location>
        <begin position="30"/>
        <end position="57"/>
    </location>
</feature>
<evidence type="ECO:0000256" key="1">
    <source>
        <dbReference type="SAM" id="MobiDB-lite"/>
    </source>
</evidence>
<evidence type="ECO:0000313" key="2">
    <source>
        <dbReference type="EMBL" id="ACY13623.1"/>
    </source>
</evidence>
<name>D0LQR3_HALO1</name>
<gene>
    <name evidence="2" type="ordered locus">Hoch_1026</name>
</gene>
<dbReference type="KEGG" id="hoh:Hoch_1026"/>
<proteinExistence type="predicted"/>
<feature type="compositionally biased region" description="Basic and acidic residues" evidence="1">
    <location>
        <begin position="43"/>
        <end position="57"/>
    </location>
</feature>
<dbReference type="AlphaFoldDB" id="D0LQR3"/>
<organism evidence="2 3">
    <name type="scientific">Haliangium ochraceum (strain DSM 14365 / JCM 11303 / SMP-2)</name>
    <dbReference type="NCBI Taxonomy" id="502025"/>
    <lineage>
        <taxon>Bacteria</taxon>
        <taxon>Pseudomonadati</taxon>
        <taxon>Myxococcota</taxon>
        <taxon>Polyangia</taxon>
        <taxon>Haliangiales</taxon>
        <taxon>Kofleriaceae</taxon>
        <taxon>Haliangium</taxon>
    </lineage>
</organism>
<dbReference type="EMBL" id="CP001804">
    <property type="protein sequence ID" value="ACY13623.1"/>
    <property type="molecule type" value="Genomic_DNA"/>
</dbReference>
<dbReference type="Proteomes" id="UP000001880">
    <property type="component" value="Chromosome"/>
</dbReference>
<dbReference type="RefSeq" id="WP_012826242.1">
    <property type="nucleotide sequence ID" value="NC_013440.1"/>
</dbReference>
<sequence>MKPKTMTTEQRREEVAAILASSVVRWLEHQHQSGAGASAARTPNERMEYEHDDSADL</sequence>
<evidence type="ECO:0000313" key="3">
    <source>
        <dbReference type="Proteomes" id="UP000001880"/>
    </source>
</evidence>
<keyword evidence="3" id="KW-1185">Reference proteome</keyword>